<protein>
    <recommendedName>
        <fullName evidence="4">Translesion DNA synthesis-associated protein ImuA</fullName>
    </recommendedName>
</protein>
<dbReference type="InterPro" id="IPR027417">
    <property type="entry name" value="P-loop_NTPase"/>
</dbReference>
<keyword evidence="1" id="KW-0227">DNA damage</keyword>
<dbReference type="GeneID" id="93829505"/>
<comment type="caution">
    <text evidence="2">The sequence shown here is derived from an EMBL/GenBank/DDBJ whole genome shotgun (WGS) entry which is preliminary data.</text>
</comment>
<reference evidence="2" key="1">
    <citation type="submission" date="2023-07" db="EMBL/GenBank/DDBJ databases">
        <title>Functional and genomic diversity of the sorghum phyllosphere microbiome.</title>
        <authorList>
            <person name="Shade A."/>
        </authorList>
    </citation>
    <scope>NUCLEOTIDE SEQUENCE</scope>
    <source>
        <strain evidence="2">SORGH_AS_0908</strain>
    </source>
</reference>
<dbReference type="NCBIfam" id="NF033429">
    <property type="entry name" value="ImuA_translesion"/>
    <property type="match status" value="1"/>
</dbReference>
<proteinExistence type="predicted"/>
<dbReference type="AlphaFoldDB" id="A0AAW8G8T0"/>
<dbReference type="EMBL" id="JAUTBB010000001">
    <property type="protein sequence ID" value="MDQ1118727.1"/>
    <property type="molecule type" value="Genomic_DNA"/>
</dbReference>
<organism evidence="2 3">
    <name type="scientific">Pseudoxanthomonas winnipegensis</name>
    <dbReference type="NCBI Taxonomy" id="2480810"/>
    <lineage>
        <taxon>Bacteria</taxon>
        <taxon>Pseudomonadati</taxon>
        <taxon>Pseudomonadota</taxon>
        <taxon>Gammaproteobacteria</taxon>
        <taxon>Lysobacterales</taxon>
        <taxon>Lysobacteraceae</taxon>
        <taxon>Pseudoxanthomonas</taxon>
    </lineage>
</organism>
<dbReference type="Proteomes" id="UP001234354">
    <property type="component" value="Unassembled WGS sequence"/>
</dbReference>
<dbReference type="PANTHER" id="PTHR35369">
    <property type="entry name" value="BLR3025 PROTEIN-RELATED"/>
    <property type="match status" value="1"/>
</dbReference>
<evidence type="ECO:0000313" key="3">
    <source>
        <dbReference type="Proteomes" id="UP001234354"/>
    </source>
</evidence>
<dbReference type="RefSeq" id="WP_235871605.1">
    <property type="nucleotide sequence ID" value="NZ_CAWZZE010000023.1"/>
</dbReference>
<evidence type="ECO:0000313" key="2">
    <source>
        <dbReference type="EMBL" id="MDQ1118727.1"/>
    </source>
</evidence>
<dbReference type="PANTHER" id="PTHR35369:SF3">
    <property type="entry name" value="TRANSLESION DNA SYNTHESIS-ASSOCIATED PROTEIN IMUA"/>
    <property type="match status" value="1"/>
</dbReference>
<dbReference type="InterPro" id="IPR017166">
    <property type="entry name" value="UCP037290"/>
</dbReference>
<dbReference type="InterPro" id="IPR050356">
    <property type="entry name" value="SulA_CellDiv_inhibitor"/>
</dbReference>
<dbReference type="PIRSF" id="PIRSF037290">
    <property type="entry name" value="UCP037290"/>
    <property type="match status" value="1"/>
</dbReference>
<name>A0AAW8G8T0_9GAMM</name>
<dbReference type="SUPFAM" id="SSF52540">
    <property type="entry name" value="P-loop containing nucleoside triphosphate hydrolases"/>
    <property type="match status" value="1"/>
</dbReference>
<dbReference type="GO" id="GO:0006281">
    <property type="term" value="P:DNA repair"/>
    <property type="evidence" value="ECO:0007669"/>
    <property type="project" value="TreeGrafter"/>
</dbReference>
<gene>
    <name evidence="2" type="ORF">QE383_001035</name>
</gene>
<dbReference type="InterPro" id="IPR047610">
    <property type="entry name" value="ImuA_translesion"/>
</dbReference>
<accession>A0AAW8G8T0</accession>
<evidence type="ECO:0008006" key="4">
    <source>
        <dbReference type="Google" id="ProtNLM"/>
    </source>
</evidence>
<sequence>MAEVPRRALSAVPAPGLPLDELLAARTVWRAGRGGAPRHDGEPTGHAALDALLPTAGWPRKALTELLLPADGIGEIALLLPTLARLTSAGERVALIAPPYIPYAPAWQGRGVDLAQLEVVDAAPRDALWAFEQCLRSGACAAVLGWPQAADERALRRLQVAADSGDCCGFALREARHALNASPAALRLEYRSEEGAWRVRKCRGGQVPAQPLRLVH</sequence>
<dbReference type="Gene3D" id="3.40.50.300">
    <property type="entry name" value="P-loop containing nucleotide triphosphate hydrolases"/>
    <property type="match status" value="1"/>
</dbReference>
<evidence type="ECO:0000256" key="1">
    <source>
        <dbReference type="ARBA" id="ARBA00022763"/>
    </source>
</evidence>